<feature type="compositionally biased region" description="Basic and acidic residues" evidence="1">
    <location>
        <begin position="315"/>
        <end position="338"/>
    </location>
</feature>
<reference evidence="2" key="1">
    <citation type="submission" date="2015-03" db="EMBL/GenBank/DDBJ databases">
        <title>Wuchereria bancrofti Genome Sequencing Papua New Guinea Strain.</title>
        <authorList>
            <person name="Small S.T."/>
            <person name="Serre D."/>
            <person name="Zimmerman P.A."/>
        </authorList>
    </citation>
    <scope>NUCLEOTIDE SEQUENCE [LARGE SCALE GENOMIC DNA]</scope>
    <source>
        <strain evidence="2">pt0022</strain>
    </source>
</reference>
<dbReference type="Proteomes" id="UP000093561">
    <property type="component" value="Unassembled WGS sequence"/>
</dbReference>
<feature type="region of interest" description="Disordered" evidence="1">
    <location>
        <begin position="249"/>
        <end position="273"/>
    </location>
</feature>
<organism evidence="2 3">
    <name type="scientific">Wuchereria bancrofti</name>
    <dbReference type="NCBI Taxonomy" id="6293"/>
    <lineage>
        <taxon>Eukaryota</taxon>
        <taxon>Metazoa</taxon>
        <taxon>Ecdysozoa</taxon>
        <taxon>Nematoda</taxon>
        <taxon>Chromadorea</taxon>
        <taxon>Rhabditida</taxon>
        <taxon>Spirurina</taxon>
        <taxon>Spiruromorpha</taxon>
        <taxon>Filarioidea</taxon>
        <taxon>Onchocercidae</taxon>
        <taxon>Wuchereria</taxon>
    </lineage>
</organism>
<accession>A0AAF5RU72</accession>
<protein>
    <submittedName>
        <fullName evidence="3">Uncharacterized protein</fullName>
    </submittedName>
</protein>
<sequence>MISNDANLFDNLKLSKQTEEANCNDDSTINEISYGPGVVQKLCARFLQLSKESNTVPHLRSSCFKRRKASAENNFTVISEIRRCTSSKLTNKILNLNAETDEMNNHCDGQKYKMDFVPAEMKVVDRVKLNGTYLYHATVIPADTKPNRKAKKIESIREKFEKISATTSTLPSKKVNKIRFRRDCNVPIVNARKVESVEMQGQIQKAQNDGNIVRMVVKLAPSDDNPTITELPTIPTVSCLPNFQEKINDQMKKSSEKESDESNTDRSFQFENIEATSIISNNTSVKMPGKKQNEQDGLKEVHRLLKKFSTIREQRAKKDLHKDIITETDNKFDTKDHNQLTQSQV</sequence>
<evidence type="ECO:0000313" key="3">
    <source>
        <dbReference type="WBParaSite" id="mrna-Wban_02749"/>
    </source>
</evidence>
<feature type="region of interest" description="Disordered" evidence="1">
    <location>
        <begin position="315"/>
        <end position="345"/>
    </location>
</feature>
<dbReference type="WBParaSite" id="mrna-Wban_02749">
    <property type="protein sequence ID" value="mrna-Wban_02749"/>
    <property type="gene ID" value="Wban_02749"/>
</dbReference>
<name>A0AAF5RU72_WUCBA</name>
<evidence type="ECO:0000313" key="2">
    <source>
        <dbReference type="Proteomes" id="UP000093561"/>
    </source>
</evidence>
<evidence type="ECO:0000256" key="1">
    <source>
        <dbReference type="SAM" id="MobiDB-lite"/>
    </source>
</evidence>
<proteinExistence type="predicted"/>
<reference evidence="3" key="3">
    <citation type="submission" date="2024-02" db="UniProtKB">
        <authorList>
            <consortium name="WormBaseParasite"/>
        </authorList>
    </citation>
    <scope>IDENTIFICATION</scope>
    <source>
        <strain evidence="3">pt0022</strain>
    </source>
</reference>
<dbReference type="AlphaFoldDB" id="A0AAF5RU72"/>
<reference evidence="2" key="2">
    <citation type="journal article" date="2016" name="Mol. Ecol.">
        <title>Population genomics of the filarial nematode parasite Wuchereria bancrofti from mosquitoes.</title>
        <authorList>
            <person name="Small S.T."/>
            <person name="Reimer L.J."/>
            <person name="Tisch D.J."/>
            <person name="King C.L."/>
            <person name="Christensen B.M."/>
            <person name="Siba P.M."/>
            <person name="Kazura J.W."/>
            <person name="Serre D."/>
            <person name="Zimmerman P.A."/>
        </authorList>
    </citation>
    <scope>NUCLEOTIDE SEQUENCE</scope>
    <source>
        <strain evidence="2">pt0022</strain>
    </source>
</reference>